<dbReference type="NCBIfam" id="TIGR04274">
    <property type="entry name" value="hypoxanDNAglyco"/>
    <property type="match status" value="1"/>
</dbReference>
<evidence type="ECO:0000313" key="2">
    <source>
        <dbReference type="EMBL" id="NJC41572.1"/>
    </source>
</evidence>
<reference evidence="2 3" key="1">
    <citation type="submission" date="2020-03" db="EMBL/GenBank/DDBJ databases">
        <title>Genomic Encyclopedia of Type Strains, Phase IV (KMG-IV): sequencing the most valuable type-strain genomes for metagenomic binning, comparative biology and taxonomic classification.</title>
        <authorList>
            <person name="Goeker M."/>
        </authorList>
    </citation>
    <scope>NUCLEOTIDE SEQUENCE [LARGE SCALE GENOMIC DNA]</scope>
    <source>
        <strain evidence="2 3">DSM 4736</strain>
    </source>
</reference>
<accession>A0A7X6BNN4</accession>
<dbReference type="AlphaFoldDB" id="A0A7X6BNN4"/>
<gene>
    <name evidence="2" type="ORF">GGQ87_001830</name>
</gene>
<name>A0A7X6BNN4_9CAUL</name>
<comment type="caution">
    <text evidence="2">The sequence shown here is derived from an EMBL/GenBank/DDBJ whole genome shotgun (WGS) entry which is preliminary data.</text>
</comment>
<protein>
    <submittedName>
        <fullName evidence="2">Hypoxanthine-DNA glycosylase</fullName>
    </submittedName>
</protein>
<dbReference type="Gene3D" id="3.40.470.10">
    <property type="entry name" value="Uracil-DNA glycosylase-like domain"/>
    <property type="match status" value="1"/>
</dbReference>
<dbReference type="SMART" id="SM00987">
    <property type="entry name" value="UreE_C"/>
    <property type="match status" value="1"/>
</dbReference>
<dbReference type="CDD" id="cd10032">
    <property type="entry name" value="UDG-F6_HDG"/>
    <property type="match status" value="1"/>
</dbReference>
<evidence type="ECO:0000313" key="3">
    <source>
        <dbReference type="Proteomes" id="UP000587415"/>
    </source>
</evidence>
<keyword evidence="3" id="KW-1185">Reference proteome</keyword>
<dbReference type="SUPFAM" id="SSF52141">
    <property type="entry name" value="Uracil-DNA glycosylase-like"/>
    <property type="match status" value="1"/>
</dbReference>
<evidence type="ECO:0000259" key="1">
    <source>
        <dbReference type="SMART" id="SM00986"/>
    </source>
</evidence>
<proteinExistence type="predicted"/>
<dbReference type="InterPro" id="IPR036895">
    <property type="entry name" value="Uracil-DNA_glycosylase-like_sf"/>
</dbReference>
<dbReference type="SMART" id="SM00986">
    <property type="entry name" value="UDG"/>
    <property type="match status" value="1"/>
</dbReference>
<organism evidence="2 3">
    <name type="scientific">Brevundimonas alba</name>
    <dbReference type="NCBI Taxonomy" id="74314"/>
    <lineage>
        <taxon>Bacteria</taxon>
        <taxon>Pseudomonadati</taxon>
        <taxon>Pseudomonadota</taxon>
        <taxon>Alphaproteobacteria</taxon>
        <taxon>Caulobacterales</taxon>
        <taxon>Caulobacteraceae</taxon>
        <taxon>Brevundimonas</taxon>
    </lineage>
</organism>
<dbReference type="InterPro" id="IPR026353">
    <property type="entry name" value="Hypoxan-DNA_Glyclase"/>
</dbReference>
<dbReference type="EMBL" id="JAATJM010000001">
    <property type="protein sequence ID" value="NJC41572.1"/>
    <property type="molecule type" value="Genomic_DNA"/>
</dbReference>
<dbReference type="InterPro" id="IPR005122">
    <property type="entry name" value="Uracil-DNA_glycosylase-like"/>
</dbReference>
<dbReference type="Pfam" id="PF03167">
    <property type="entry name" value="UDG"/>
    <property type="match status" value="1"/>
</dbReference>
<dbReference type="Proteomes" id="UP000587415">
    <property type="component" value="Unassembled WGS sequence"/>
</dbReference>
<sequence>MGGRPAGNGRTGAFHGPDADALNRKRAFDPVVDERTRLLILGSLPGDTSLRAGQYYGHPQNAFWRLIGGVIRRELAALPYEDRLAALTAARVGLWDVIASAERPGSLDAAIRLPEAADLRGLVEALPDLRVVAFNGGTAARLGRAVLRDVGESLTLIDLPSSSPAHARRFADKALAWSVLSPWIA</sequence>
<feature type="domain" description="Uracil-DNA glycosylase-like" evidence="1">
    <location>
        <begin position="29"/>
        <end position="181"/>
    </location>
</feature>